<dbReference type="PROSITE" id="PS51257">
    <property type="entry name" value="PROKAR_LIPOPROTEIN"/>
    <property type="match status" value="1"/>
</dbReference>
<dbReference type="InterPro" id="IPR036505">
    <property type="entry name" value="Amidase/PGRP_sf"/>
</dbReference>
<gene>
    <name evidence="7" type="ORF">FJU30_07375</name>
</gene>
<dbReference type="EC" id="3.5.1.28" evidence="3"/>
<dbReference type="FunFam" id="3.40.80.10:FF:000003">
    <property type="entry name" value="N-acetylmuramoyl-L-alanine amidase"/>
    <property type="match status" value="1"/>
</dbReference>
<dbReference type="OrthoDB" id="9794842at2"/>
<dbReference type="GO" id="GO:0009254">
    <property type="term" value="P:peptidoglycan turnover"/>
    <property type="evidence" value="ECO:0007669"/>
    <property type="project" value="TreeGrafter"/>
</dbReference>
<accession>A0A5J5G2J6</accession>
<comment type="catalytic activity">
    <reaction evidence="1">
        <text>Hydrolyzes the link between N-acetylmuramoyl residues and L-amino acid residues in certain cell-wall glycopeptides.</text>
        <dbReference type="EC" id="3.5.1.28"/>
    </reaction>
</comment>
<evidence type="ECO:0000313" key="8">
    <source>
        <dbReference type="Proteomes" id="UP000335415"/>
    </source>
</evidence>
<keyword evidence="8" id="KW-1185">Reference proteome</keyword>
<dbReference type="SMART" id="SM00644">
    <property type="entry name" value="Ami_2"/>
    <property type="match status" value="1"/>
</dbReference>
<dbReference type="PANTHER" id="PTHR30417">
    <property type="entry name" value="N-ACETYLMURAMOYL-L-ALANINE AMIDASE AMID"/>
    <property type="match status" value="1"/>
</dbReference>
<feature type="domain" description="N-acetylmuramoyl-L-alanine amidase" evidence="6">
    <location>
        <begin position="32"/>
        <end position="178"/>
    </location>
</feature>
<dbReference type="GO" id="GO:0008745">
    <property type="term" value="F:N-acetylmuramoyl-L-alanine amidase activity"/>
    <property type="evidence" value="ECO:0007669"/>
    <property type="project" value="UniProtKB-EC"/>
</dbReference>
<evidence type="ECO:0000256" key="2">
    <source>
        <dbReference type="ARBA" id="ARBA00007553"/>
    </source>
</evidence>
<evidence type="ECO:0000256" key="4">
    <source>
        <dbReference type="ARBA" id="ARBA00022801"/>
    </source>
</evidence>
<evidence type="ECO:0000256" key="1">
    <source>
        <dbReference type="ARBA" id="ARBA00001561"/>
    </source>
</evidence>
<evidence type="ECO:0000256" key="5">
    <source>
        <dbReference type="ARBA" id="ARBA00023316"/>
    </source>
</evidence>
<name>A0A5J5G2J6_9GAMM</name>
<proteinExistence type="inferred from homology"/>
<evidence type="ECO:0000259" key="6">
    <source>
        <dbReference type="SMART" id="SM00644"/>
    </source>
</evidence>
<dbReference type="PANTHER" id="PTHR30417:SF1">
    <property type="entry name" value="N-ACETYLMURAMOYL-L-ALANINE AMIDASE AMID"/>
    <property type="match status" value="1"/>
</dbReference>
<dbReference type="CDD" id="cd06583">
    <property type="entry name" value="PGRP"/>
    <property type="match status" value="1"/>
</dbReference>
<dbReference type="Gene3D" id="1.10.101.10">
    <property type="entry name" value="PGBD-like superfamily/PGBD"/>
    <property type="match status" value="1"/>
</dbReference>
<comment type="similarity">
    <text evidence="2">Belongs to the N-acetylmuramoyl-L-alanine amidase 2 family.</text>
</comment>
<dbReference type="AlphaFoldDB" id="A0A5J5G2J6"/>
<dbReference type="InterPro" id="IPR036366">
    <property type="entry name" value="PGBDSf"/>
</dbReference>
<dbReference type="InterPro" id="IPR036365">
    <property type="entry name" value="PGBD-like_sf"/>
</dbReference>
<evidence type="ECO:0000313" key="7">
    <source>
        <dbReference type="EMBL" id="KAA9001069.1"/>
    </source>
</evidence>
<dbReference type="InterPro" id="IPR051206">
    <property type="entry name" value="NAMLAA_amidase_2"/>
</dbReference>
<keyword evidence="4" id="KW-0378">Hydrolase</keyword>
<comment type="caution">
    <text evidence="7">The sequence shown here is derived from an EMBL/GenBank/DDBJ whole genome shotgun (WGS) entry which is preliminary data.</text>
</comment>
<keyword evidence="5" id="KW-0961">Cell wall biogenesis/degradation</keyword>
<organism evidence="7 8">
    <name type="scientific">Affinibrenneria salicis</name>
    <dbReference type="NCBI Taxonomy" id="2590031"/>
    <lineage>
        <taxon>Bacteria</taxon>
        <taxon>Pseudomonadati</taxon>
        <taxon>Pseudomonadota</taxon>
        <taxon>Gammaproteobacteria</taxon>
        <taxon>Enterobacterales</taxon>
        <taxon>Pectobacteriaceae</taxon>
        <taxon>Affinibrenneria</taxon>
    </lineage>
</organism>
<evidence type="ECO:0000256" key="3">
    <source>
        <dbReference type="ARBA" id="ARBA00011901"/>
    </source>
</evidence>
<sequence length="277" mass="30533">MMRWSAGLLALLALAGCQSDSRLADRGSYLLNSAQQAKRQEARIRFLVIHYTAGDFPASLSVLTDEHVSVHYLIPAAPPRVAGKPVAWQLVPESEAAWHAGASYWRGYSRLNATSVGIELENAGYYATLTGWRGAPFPPAQIALLIDIAREIVARYHIAPVNVVAHSDIAPQRKQDPGPLFPWRALAQAGIGAWPDEQRVAQRLLGRRPDQPVATEALLSKLQRYGYEVDARMDERQRRRVIAAFQLHFRPGDHRGLADAETEAIADTLLEQYGAGG</sequence>
<dbReference type="SUPFAM" id="SSF55846">
    <property type="entry name" value="N-acetylmuramoyl-L-alanine amidase-like"/>
    <property type="match status" value="1"/>
</dbReference>
<dbReference type="Pfam" id="PF01510">
    <property type="entry name" value="Amidase_2"/>
    <property type="match status" value="1"/>
</dbReference>
<dbReference type="SUPFAM" id="SSF47090">
    <property type="entry name" value="PGBD-like"/>
    <property type="match status" value="1"/>
</dbReference>
<dbReference type="InterPro" id="IPR002502">
    <property type="entry name" value="Amidase_domain"/>
</dbReference>
<dbReference type="GO" id="GO:0071555">
    <property type="term" value="P:cell wall organization"/>
    <property type="evidence" value="ECO:0007669"/>
    <property type="project" value="UniProtKB-KW"/>
</dbReference>
<reference evidence="7 8" key="1">
    <citation type="submission" date="2019-09" db="EMBL/GenBank/DDBJ databases">
        <authorList>
            <person name="Li Y."/>
        </authorList>
    </citation>
    <scope>NUCLEOTIDE SEQUENCE [LARGE SCALE GENOMIC DNA]</scope>
    <source>
        <strain evidence="7 8">L3-3HA</strain>
    </source>
</reference>
<dbReference type="Gene3D" id="3.40.80.10">
    <property type="entry name" value="Peptidoglycan recognition protein-like"/>
    <property type="match status" value="1"/>
</dbReference>
<dbReference type="GO" id="GO:0019867">
    <property type="term" value="C:outer membrane"/>
    <property type="evidence" value="ECO:0007669"/>
    <property type="project" value="TreeGrafter"/>
</dbReference>
<protein>
    <recommendedName>
        <fullName evidence="3">N-acetylmuramoyl-L-alanine amidase</fullName>
        <ecNumber evidence="3">3.5.1.28</ecNumber>
    </recommendedName>
</protein>
<dbReference type="RefSeq" id="WP_150434344.1">
    <property type="nucleotide sequence ID" value="NZ_VYKJ01000003.1"/>
</dbReference>
<dbReference type="EMBL" id="VYKJ01000003">
    <property type="protein sequence ID" value="KAA9001069.1"/>
    <property type="molecule type" value="Genomic_DNA"/>
</dbReference>
<dbReference type="GO" id="GO:0009253">
    <property type="term" value="P:peptidoglycan catabolic process"/>
    <property type="evidence" value="ECO:0007669"/>
    <property type="project" value="InterPro"/>
</dbReference>
<dbReference type="Proteomes" id="UP000335415">
    <property type="component" value="Unassembled WGS sequence"/>
</dbReference>